<gene>
    <name evidence="6" type="ORF">Dace_0298</name>
</gene>
<dbReference type="PROSITE" id="PS50893">
    <property type="entry name" value="ABC_TRANSPORTER_2"/>
    <property type="match status" value="1"/>
</dbReference>
<evidence type="ECO:0000256" key="1">
    <source>
        <dbReference type="ARBA" id="ARBA00022448"/>
    </source>
</evidence>
<evidence type="ECO:0000256" key="4">
    <source>
        <dbReference type="ARBA" id="ARBA00038388"/>
    </source>
</evidence>
<evidence type="ECO:0000313" key="7">
    <source>
        <dbReference type="Proteomes" id="UP000005695"/>
    </source>
</evidence>
<reference evidence="6" key="1">
    <citation type="submission" date="2006-05" db="EMBL/GenBank/DDBJ databases">
        <title>Annotation of the draft genome assembly of Desulfuromonas acetoxidans DSM 684.</title>
        <authorList>
            <consortium name="US DOE Joint Genome Institute (JGI-ORNL)"/>
            <person name="Larimer F."/>
            <person name="Land M."/>
            <person name="Hauser L."/>
        </authorList>
    </citation>
    <scope>NUCLEOTIDE SEQUENCE [LARGE SCALE GENOMIC DNA]</scope>
    <source>
        <strain evidence="6">DSM 684</strain>
    </source>
</reference>
<keyword evidence="3" id="KW-0067">ATP-binding</keyword>
<dbReference type="OrthoDB" id="9809450at2"/>
<keyword evidence="7" id="KW-1185">Reference proteome</keyword>
<dbReference type="CDD" id="cd03255">
    <property type="entry name" value="ABC_MJ0796_LolCDE_FtsE"/>
    <property type="match status" value="1"/>
</dbReference>
<dbReference type="RefSeq" id="WP_006002823.1">
    <property type="nucleotide sequence ID" value="NZ_AAEW02000029.1"/>
</dbReference>
<evidence type="ECO:0000256" key="2">
    <source>
        <dbReference type="ARBA" id="ARBA00022741"/>
    </source>
</evidence>
<dbReference type="GO" id="GO:0005886">
    <property type="term" value="C:plasma membrane"/>
    <property type="evidence" value="ECO:0007669"/>
    <property type="project" value="TreeGrafter"/>
</dbReference>
<dbReference type="PROSITE" id="PS00211">
    <property type="entry name" value="ABC_TRANSPORTER_1"/>
    <property type="match status" value="1"/>
</dbReference>
<dbReference type="FunFam" id="3.40.50.300:FF:000032">
    <property type="entry name" value="Export ABC transporter ATP-binding protein"/>
    <property type="match status" value="1"/>
</dbReference>
<feature type="domain" description="ABC transporter" evidence="5">
    <location>
        <begin position="8"/>
        <end position="232"/>
    </location>
</feature>
<dbReference type="InterPro" id="IPR003439">
    <property type="entry name" value="ABC_transporter-like_ATP-bd"/>
</dbReference>
<accession>Q1JVY1</accession>
<dbReference type="SMART" id="SM00382">
    <property type="entry name" value="AAA"/>
    <property type="match status" value="1"/>
</dbReference>
<dbReference type="PANTHER" id="PTHR24220">
    <property type="entry name" value="IMPORT ATP-BINDING PROTEIN"/>
    <property type="match status" value="1"/>
</dbReference>
<dbReference type="GO" id="GO:0098796">
    <property type="term" value="C:membrane protein complex"/>
    <property type="evidence" value="ECO:0007669"/>
    <property type="project" value="UniProtKB-ARBA"/>
</dbReference>
<organism evidence="6 7">
    <name type="scientific">Desulfuromonas acetoxidans (strain DSM 684 / 11070)</name>
    <dbReference type="NCBI Taxonomy" id="281689"/>
    <lineage>
        <taxon>Bacteria</taxon>
        <taxon>Pseudomonadati</taxon>
        <taxon>Thermodesulfobacteriota</taxon>
        <taxon>Desulfuromonadia</taxon>
        <taxon>Desulfuromonadales</taxon>
        <taxon>Desulfuromonadaceae</taxon>
        <taxon>Desulfuromonas</taxon>
    </lineage>
</organism>
<dbReference type="PANTHER" id="PTHR24220:SF86">
    <property type="entry name" value="ABC TRANSPORTER ABCH.1"/>
    <property type="match status" value="1"/>
</dbReference>
<name>Q1JVY1_DESA6</name>
<dbReference type="InterPro" id="IPR015854">
    <property type="entry name" value="ABC_transpr_LolD-like"/>
</dbReference>
<sequence>MVASGEVIRLQSARRSYDVGDSVVHALNGIDWSVMSGSSWAILGASGSGKSTLLNILGCLDRLTGGDYLLLGENVQHLDDDQLSDLRLKNFGFIFQSFNLINQLTVLENVEMPLYYAGVEPGLARRRARELTARVGLDAREAHRPAQLSGGQQQRVAIARALANDPPVLLADEPTGNLDSTTGGQILELLQELSEQGKTLITVTHDHVIARQMDDQLYLLDGRVVDAETRHD</sequence>
<proteinExistence type="inferred from homology"/>
<dbReference type="Proteomes" id="UP000005695">
    <property type="component" value="Unassembled WGS sequence"/>
</dbReference>
<dbReference type="InterPro" id="IPR003593">
    <property type="entry name" value="AAA+_ATPase"/>
</dbReference>
<dbReference type="Gene3D" id="3.40.50.300">
    <property type="entry name" value="P-loop containing nucleotide triphosphate hydrolases"/>
    <property type="match status" value="1"/>
</dbReference>
<reference evidence="6" key="2">
    <citation type="submission" date="2006-05" db="EMBL/GenBank/DDBJ databases">
        <title>Sequencing of the draft genome and assembly of Desulfuromonas acetoxidans DSM 684.</title>
        <authorList>
            <consortium name="US DOE Joint Genome Institute (JGI-PGF)"/>
            <person name="Copeland A."/>
            <person name="Lucas S."/>
            <person name="Lapidus A."/>
            <person name="Barry K."/>
            <person name="Detter J.C."/>
            <person name="Glavina del Rio T."/>
            <person name="Hammon N."/>
            <person name="Israni S."/>
            <person name="Dalin E."/>
            <person name="Tice H."/>
            <person name="Bruce D."/>
            <person name="Pitluck S."/>
            <person name="Richardson P."/>
        </authorList>
    </citation>
    <scope>NUCLEOTIDE SEQUENCE [LARGE SCALE GENOMIC DNA]</scope>
    <source>
        <strain evidence="6">DSM 684</strain>
    </source>
</reference>
<dbReference type="GO" id="GO:0016887">
    <property type="term" value="F:ATP hydrolysis activity"/>
    <property type="evidence" value="ECO:0007669"/>
    <property type="project" value="InterPro"/>
</dbReference>
<evidence type="ECO:0000256" key="3">
    <source>
        <dbReference type="ARBA" id="ARBA00022840"/>
    </source>
</evidence>
<dbReference type="InterPro" id="IPR027417">
    <property type="entry name" value="P-loop_NTPase"/>
</dbReference>
<dbReference type="InterPro" id="IPR017911">
    <property type="entry name" value="MacB-like_ATP-bd"/>
</dbReference>
<evidence type="ECO:0000313" key="6">
    <source>
        <dbReference type="EMBL" id="EAT14385.1"/>
    </source>
</evidence>
<dbReference type="SUPFAM" id="SSF52540">
    <property type="entry name" value="P-loop containing nucleoside triphosphate hydrolases"/>
    <property type="match status" value="1"/>
</dbReference>
<dbReference type="AlphaFoldDB" id="Q1JVY1"/>
<dbReference type="Pfam" id="PF00005">
    <property type="entry name" value="ABC_tran"/>
    <property type="match status" value="1"/>
</dbReference>
<comment type="similarity">
    <text evidence="4">Belongs to the ABC transporter superfamily. Macrolide exporter (TC 3.A.1.122) family.</text>
</comment>
<keyword evidence="1" id="KW-0813">Transport</keyword>
<dbReference type="GO" id="GO:0022857">
    <property type="term" value="F:transmembrane transporter activity"/>
    <property type="evidence" value="ECO:0007669"/>
    <property type="project" value="TreeGrafter"/>
</dbReference>
<dbReference type="EMBL" id="AAEW02000029">
    <property type="protein sequence ID" value="EAT14385.1"/>
    <property type="molecule type" value="Genomic_DNA"/>
</dbReference>
<comment type="caution">
    <text evidence="6">The sequence shown here is derived from an EMBL/GenBank/DDBJ whole genome shotgun (WGS) entry which is preliminary data.</text>
</comment>
<keyword evidence="2" id="KW-0547">Nucleotide-binding</keyword>
<evidence type="ECO:0000259" key="5">
    <source>
        <dbReference type="PROSITE" id="PS50893"/>
    </source>
</evidence>
<dbReference type="InterPro" id="IPR017871">
    <property type="entry name" value="ABC_transporter-like_CS"/>
</dbReference>
<dbReference type="GO" id="GO:0005524">
    <property type="term" value="F:ATP binding"/>
    <property type="evidence" value="ECO:0007669"/>
    <property type="project" value="UniProtKB-KW"/>
</dbReference>
<protein>
    <submittedName>
        <fullName evidence="6">ABC transporter related</fullName>
    </submittedName>
</protein>